<protein>
    <submittedName>
        <fullName evidence="1">Uncharacterized protein</fullName>
    </submittedName>
</protein>
<sequence>MQGQMHVQLTEFDPPVLVCWPIFPSSSCPFHGCPVAASLLWLARSVPVPCSFLIGFLGWIPFP</sequence>
<evidence type="ECO:0000313" key="1">
    <source>
        <dbReference type="EMBL" id="AYL37373.1"/>
    </source>
</evidence>
<dbReference type="Proteomes" id="UP000282170">
    <property type="component" value="Chromosome"/>
</dbReference>
<name>A0A494UR88_9ACTN</name>
<dbReference type="AlphaFoldDB" id="A0A494UR88"/>
<evidence type="ECO:0000313" key="2">
    <source>
        <dbReference type="Proteomes" id="UP000282170"/>
    </source>
</evidence>
<dbReference type="EMBL" id="CP023407">
    <property type="protein sequence ID" value="AYL37373.1"/>
    <property type="molecule type" value="Genomic_DNA"/>
</dbReference>
<keyword evidence="2" id="KW-1185">Reference proteome</keyword>
<proteinExistence type="predicted"/>
<gene>
    <name evidence="1" type="ORF">CNQ36_19350</name>
</gene>
<reference evidence="1 2" key="1">
    <citation type="submission" date="2017-09" db="EMBL/GenBank/DDBJ databases">
        <authorList>
            <person name="Zhang H."/>
            <person name="Hu S."/>
            <person name="Xu J."/>
            <person name="He Z."/>
        </authorList>
    </citation>
    <scope>NUCLEOTIDE SEQUENCE [LARGE SCALE GENOMIC DNA]</scope>
    <source>
        <strain evidence="1 2">TXX3120</strain>
    </source>
</reference>
<organism evidence="1 2">
    <name type="scientific">Streptomyces fungicidicus</name>
    <dbReference type="NCBI Taxonomy" id="68203"/>
    <lineage>
        <taxon>Bacteria</taxon>
        <taxon>Bacillati</taxon>
        <taxon>Actinomycetota</taxon>
        <taxon>Actinomycetes</taxon>
        <taxon>Kitasatosporales</taxon>
        <taxon>Streptomycetaceae</taxon>
        <taxon>Streptomyces</taxon>
    </lineage>
</organism>
<dbReference type="KEGG" id="sfug:CNQ36_19350"/>
<accession>A0A494UR88</accession>